<dbReference type="AlphaFoldDB" id="A0A1Y5F795"/>
<accession>A0A1Y5F795</accession>
<evidence type="ECO:0000313" key="2">
    <source>
        <dbReference type="Proteomes" id="UP000196531"/>
    </source>
</evidence>
<reference evidence="2" key="1">
    <citation type="journal article" date="2017" name="Proc. Natl. Acad. Sci. U.S.A.">
        <title>Simulation of Deepwater Horizon oil plume reveals substrate specialization within a complex community of hydrocarbon-degraders.</title>
        <authorList>
            <person name="Hu P."/>
            <person name="Dubinsky E.A."/>
            <person name="Probst A.J."/>
            <person name="Wang J."/>
            <person name="Sieber C.M.K."/>
            <person name="Tom L.M."/>
            <person name="Gardinali P."/>
            <person name="Banfield J.F."/>
            <person name="Atlas R.M."/>
            <person name="Andersen G.L."/>
        </authorList>
    </citation>
    <scope>NUCLEOTIDE SEQUENCE [LARGE SCALE GENOMIC DNA]</scope>
</reference>
<organism evidence="1 2">
    <name type="scientific">Halobacteriovorax marinus</name>
    <dbReference type="NCBI Taxonomy" id="97084"/>
    <lineage>
        <taxon>Bacteria</taxon>
        <taxon>Pseudomonadati</taxon>
        <taxon>Bdellovibrionota</taxon>
        <taxon>Bacteriovoracia</taxon>
        <taxon>Bacteriovoracales</taxon>
        <taxon>Halobacteriovoraceae</taxon>
        <taxon>Halobacteriovorax</taxon>
    </lineage>
</organism>
<comment type="caution">
    <text evidence="1">The sequence shown here is derived from an EMBL/GenBank/DDBJ whole genome shotgun (WGS) entry which is preliminary data.</text>
</comment>
<name>A0A1Y5F795_9BACT</name>
<dbReference type="Proteomes" id="UP000196531">
    <property type="component" value="Unassembled WGS sequence"/>
</dbReference>
<evidence type="ECO:0000313" key="1">
    <source>
        <dbReference type="EMBL" id="OUR96615.1"/>
    </source>
</evidence>
<protein>
    <submittedName>
        <fullName evidence="1">Uncharacterized protein</fullName>
    </submittedName>
</protein>
<dbReference type="EMBL" id="MAAO01000006">
    <property type="protein sequence ID" value="OUR96615.1"/>
    <property type="molecule type" value="Genomic_DNA"/>
</dbReference>
<proteinExistence type="predicted"/>
<gene>
    <name evidence="1" type="ORF">A9Q84_09730</name>
</gene>
<sequence>MSKCKFCGKEITWLKEKRKFTPIEGDGTTHKCDQMMNSMKSIRSMEPTSLSPEEIRKYEEAINKKK</sequence>